<dbReference type="EMBL" id="AP025592">
    <property type="protein sequence ID" value="BDG10539.1"/>
    <property type="molecule type" value="Genomic_DNA"/>
</dbReference>
<dbReference type="InterPro" id="IPR005467">
    <property type="entry name" value="His_kinase_dom"/>
</dbReference>
<keyword evidence="12" id="KW-1185">Reference proteome</keyword>
<dbReference type="SUPFAM" id="SSF55874">
    <property type="entry name" value="ATPase domain of HSP90 chaperone/DNA topoisomerase II/histidine kinase"/>
    <property type="match status" value="1"/>
</dbReference>
<dbReference type="InterPro" id="IPR050736">
    <property type="entry name" value="Sensor_HK_Regulatory"/>
</dbReference>
<dbReference type="InterPro" id="IPR036097">
    <property type="entry name" value="HisK_dim/P_sf"/>
</dbReference>
<protein>
    <recommendedName>
        <fullName evidence="3">histidine kinase</fullName>
        <ecNumber evidence="3">2.7.13.3</ecNumber>
    </recommendedName>
</protein>
<dbReference type="PANTHER" id="PTHR43711:SF1">
    <property type="entry name" value="HISTIDINE KINASE 1"/>
    <property type="match status" value="1"/>
</dbReference>
<evidence type="ECO:0000313" key="11">
    <source>
        <dbReference type="EMBL" id="BDG10539.1"/>
    </source>
</evidence>
<keyword evidence="6" id="KW-0418">Kinase</keyword>
<dbReference type="Gene3D" id="3.30.565.10">
    <property type="entry name" value="Histidine kinase-like ATPase, C-terminal domain"/>
    <property type="match status" value="1"/>
</dbReference>
<feature type="transmembrane region" description="Helical" evidence="8">
    <location>
        <begin position="178"/>
        <end position="199"/>
    </location>
</feature>
<dbReference type="InterPro" id="IPR036890">
    <property type="entry name" value="HATPase_C_sf"/>
</dbReference>
<feature type="domain" description="HAMP" evidence="10">
    <location>
        <begin position="202"/>
        <end position="255"/>
    </location>
</feature>
<dbReference type="Gene3D" id="1.10.287.130">
    <property type="match status" value="1"/>
</dbReference>
<evidence type="ECO:0000256" key="1">
    <source>
        <dbReference type="ARBA" id="ARBA00000085"/>
    </source>
</evidence>
<proteinExistence type="predicted"/>
<dbReference type="SUPFAM" id="SSF47384">
    <property type="entry name" value="Homodimeric domain of signal transducing histidine kinase"/>
    <property type="match status" value="1"/>
</dbReference>
<dbReference type="SMART" id="SM00388">
    <property type="entry name" value="HisKA"/>
    <property type="match status" value="1"/>
</dbReference>
<evidence type="ECO:0000259" key="9">
    <source>
        <dbReference type="PROSITE" id="PS50109"/>
    </source>
</evidence>
<dbReference type="CDD" id="cd00075">
    <property type="entry name" value="HATPase"/>
    <property type="match status" value="1"/>
</dbReference>
<dbReference type="PROSITE" id="PS50885">
    <property type="entry name" value="HAMP"/>
    <property type="match status" value="1"/>
</dbReference>
<dbReference type="InterPro" id="IPR003661">
    <property type="entry name" value="HisK_dim/P_dom"/>
</dbReference>
<evidence type="ECO:0000256" key="5">
    <source>
        <dbReference type="ARBA" id="ARBA00022679"/>
    </source>
</evidence>
<dbReference type="PRINTS" id="PR00344">
    <property type="entry name" value="BCTRLSENSOR"/>
</dbReference>
<dbReference type="SUPFAM" id="SSF158472">
    <property type="entry name" value="HAMP domain-like"/>
    <property type="match status" value="1"/>
</dbReference>
<evidence type="ECO:0000313" key="12">
    <source>
        <dbReference type="Proteomes" id="UP001162734"/>
    </source>
</evidence>
<organism evidence="11 12">
    <name type="scientific">Anaeromyxobacter paludicola</name>
    <dbReference type="NCBI Taxonomy" id="2918171"/>
    <lineage>
        <taxon>Bacteria</taxon>
        <taxon>Pseudomonadati</taxon>
        <taxon>Myxococcota</taxon>
        <taxon>Myxococcia</taxon>
        <taxon>Myxococcales</taxon>
        <taxon>Cystobacterineae</taxon>
        <taxon>Anaeromyxobacteraceae</taxon>
        <taxon>Anaeromyxobacter</taxon>
    </lineage>
</organism>
<dbReference type="Pfam" id="PF02518">
    <property type="entry name" value="HATPase_c"/>
    <property type="match status" value="1"/>
</dbReference>
<keyword evidence="8" id="KW-1133">Transmembrane helix</keyword>
<dbReference type="Proteomes" id="UP001162734">
    <property type="component" value="Chromosome"/>
</dbReference>
<reference evidence="12" key="1">
    <citation type="journal article" date="2022" name="Int. J. Syst. Evol. Microbiol.">
        <title>Anaeromyxobacter oryzae sp. nov., Anaeromyxobacter diazotrophicus sp. nov. and Anaeromyxobacter paludicola sp. nov., isolated from paddy soils.</title>
        <authorList>
            <person name="Itoh H."/>
            <person name="Xu Z."/>
            <person name="Mise K."/>
            <person name="Masuda Y."/>
            <person name="Ushijima N."/>
            <person name="Hayakawa C."/>
            <person name="Shiratori Y."/>
            <person name="Senoo K."/>
        </authorList>
    </citation>
    <scope>NUCLEOTIDE SEQUENCE [LARGE SCALE GENOMIC DNA]</scope>
    <source>
        <strain evidence="12">Red630</strain>
    </source>
</reference>
<keyword evidence="4" id="KW-0597">Phosphoprotein</keyword>
<dbReference type="EC" id="2.7.13.3" evidence="3"/>
<evidence type="ECO:0000256" key="2">
    <source>
        <dbReference type="ARBA" id="ARBA00004370"/>
    </source>
</evidence>
<dbReference type="Pfam" id="PF00512">
    <property type="entry name" value="HisKA"/>
    <property type="match status" value="1"/>
</dbReference>
<dbReference type="InterPro" id="IPR003660">
    <property type="entry name" value="HAMP_dom"/>
</dbReference>
<accession>A0ABM7XF65</accession>
<dbReference type="InterPro" id="IPR004358">
    <property type="entry name" value="Sig_transdc_His_kin-like_C"/>
</dbReference>
<dbReference type="CDD" id="cd06225">
    <property type="entry name" value="HAMP"/>
    <property type="match status" value="1"/>
</dbReference>
<comment type="subcellular location">
    <subcellularLocation>
        <location evidence="2">Membrane</location>
    </subcellularLocation>
</comment>
<evidence type="ECO:0000256" key="6">
    <source>
        <dbReference type="ARBA" id="ARBA00022777"/>
    </source>
</evidence>
<dbReference type="PANTHER" id="PTHR43711">
    <property type="entry name" value="TWO-COMPONENT HISTIDINE KINASE"/>
    <property type="match status" value="1"/>
</dbReference>
<feature type="domain" description="Histidine kinase" evidence="9">
    <location>
        <begin position="270"/>
        <end position="488"/>
    </location>
</feature>
<keyword evidence="8" id="KW-0472">Membrane</keyword>
<evidence type="ECO:0000256" key="3">
    <source>
        <dbReference type="ARBA" id="ARBA00012438"/>
    </source>
</evidence>
<dbReference type="SMART" id="SM00387">
    <property type="entry name" value="HATPase_c"/>
    <property type="match status" value="1"/>
</dbReference>
<dbReference type="RefSeq" id="WP_248343048.1">
    <property type="nucleotide sequence ID" value="NZ_AP025592.1"/>
</dbReference>
<evidence type="ECO:0000256" key="7">
    <source>
        <dbReference type="ARBA" id="ARBA00023012"/>
    </source>
</evidence>
<dbReference type="SMART" id="SM00304">
    <property type="entry name" value="HAMP"/>
    <property type="match status" value="1"/>
</dbReference>
<evidence type="ECO:0000256" key="8">
    <source>
        <dbReference type="SAM" id="Phobius"/>
    </source>
</evidence>
<keyword evidence="8" id="KW-0812">Transmembrane</keyword>
<sequence>MSLRRTLVVPQLLLGGIALLGLAGMAVESSRQLEVLQRRAHQVRTETQLVARLQELSGISERATQAYRFDPRPERLDAIEHAELETEQIEAALARLPSGYRTAEIWGECLAARQVQSSLRNDLLRTVKEGDEALIGGRFEKWVMATDLSSAVLADLAALTSRQLDTAVDQIDARRSRVVWLLGTLLGTSALLTLAYSLFVSREVVRPLRGMTATAERIAREEVVLPVPGRGRRDEIGVLAEAFERMTGHLFRARARLEGAVKARDEFLSIASHELRTPLTSLELQLALLQRRALASEPGDERARSGLESALRQVRRLERLVGELLDVSRIQAGKLQLARERVDLGEVARAVAARFAAELERSGIALDVVVEPGVVGEWDGERLDRVVSNLLANAIKYAPGGAATLRVDRLPDGRGRLQLQDDGPGIPPEVQERIFERFERADGRRGIAGLGLGLYIVRQIVEAHGGSVAVRSAPGQGATFVVELPAAACGQVSEGGGGAPA</sequence>
<evidence type="ECO:0000259" key="10">
    <source>
        <dbReference type="PROSITE" id="PS50885"/>
    </source>
</evidence>
<dbReference type="InterPro" id="IPR003594">
    <property type="entry name" value="HATPase_dom"/>
</dbReference>
<keyword evidence="5" id="KW-0808">Transferase</keyword>
<dbReference type="PROSITE" id="PS50109">
    <property type="entry name" value="HIS_KIN"/>
    <property type="match status" value="1"/>
</dbReference>
<gene>
    <name evidence="11" type="ORF">AMPC_36520</name>
</gene>
<keyword evidence="7" id="KW-0902">Two-component regulatory system</keyword>
<evidence type="ECO:0000256" key="4">
    <source>
        <dbReference type="ARBA" id="ARBA00022553"/>
    </source>
</evidence>
<name>A0ABM7XF65_9BACT</name>
<dbReference type="CDD" id="cd00082">
    <property type="entry name" value="HisKA"/>
    <property type="match status" value="1"/>
</dbReference>
<comment type="catalytic activity">
    <reaction evidence="1">
        <text>ATP + protein L-histidine = ADP + protein N-phospho-L-histidine.</text>
        <dbReference type="EC" id="2.7.13.3"/>
    </reaction>
</comment>
<dbReference type="Pfam" id="PF00672">
    <property type="entry name" value="HAMP"/>
    <property type="match status" value="1"/>
</dbReference>
<dbReference type="Gene3D" id="6.10.340.10">
    <property type="match status" value="1"/>
</dbReference>